<organism evidence="3 4">
    <name type="scientific">Sphaerotilus montanus</name>
    <dbReference type="NCBI Taxonomy" id="522889"/>
    <lineage>
        <taxon>Bacteria</taxon>
        <taxon>Pseudomonadati</taxon>
        <taxon>Pseudomonadota</taxon>
        <taxon>Betaproteobacteria</taxon>
        <taxon>Burkholderiales</taxon>
        <taxon>Sphaerotilaceae</taxon>
        <taxon>Sphaerotilus</taxon>
    </lineage>
</organism>
<dbReference type="InterPro" id="IPR029058">
    <property type="entry name" value="AB_hydrolase_fold"/>
</dbReference>
<comment type="caution">
    <text evidence="3">The sequence shown here is derived from an EMBL/GenBank/DDBJ whole genome shotgun (WGS) entry which is preliminary data.</text>
</comment>
<dbReference type="PANTHER" id="PTHR22946:SF9">
    <property type="entry name" value="POLYKETIDE TRANSFERASE AF380"/>
    <property type="match status" value="1"/>
</dbReference>
<evidence type="ECO:0000259" key="2">
    <source>
        <dbReference type="Pfam" id="PF12146"/>
    </source>
</evidence>
<feature type="domain" description="Serine aminopeptidase S33" evidence="2">
    <location>
        <begin position="65"/>
        <end position="184"/>
    </location>
</feature>
<dbReference type="PANTHER" id="PTHR22946">
    <property type="entry name" value="DIENELACTONE HYDROLASE DOMAIN-CONTAINING PROTEIN-RELATED"/>
    <property type="match status" value="1"/>
</dbReference>
<evidence type="ECO:0000313" key="3">
    <source>
        <dbReference type="EMBL" id="NYG33117.1"/>
    </source>
</evidence>
<protein>
    <submittedName>
        <fullName evidence="3">Pimeloyl-ACP methyl ester carboxylesterase</fullName>
    </submittedName>
</protein>
<dbReference type="InterPro" id="IPR050261">
    <property type="entry name" value="FrsA_esterase"/>
</dbReference>
<evidence type="ECO:0000313" key="4">
    <source>
        <dbReference type="Proteomes" id="UP000518288"/>
    </source>
</evidence>
<evidence type="ECO:0000256" key="1">
    <source>
        <dbReference type="ARBA" id="ARBA00022801"/>
    </source>
</evidence>
<dbReference type="SUPFAM" id="SSF53474">
    <property type="entry name" value="alpha/beta-Hydrolases"/>
    <property type="match status" value="1"/>
</dbReference>
<dbReference type="Pfam" id="PF12146">
    <property type="entry name" value="Hydrolase_4"/>
    <property type="match status" value="1"/>
</dbReference>
<dbReference type="Proteomes" id="UP000518288">
    <property type="component" value="Unassembled WGS sequence"/>
</dbReference>
<keyword evidence="4" id="KW-1185">Reference proteome</keyword>
<dbReference type="RefSeq" id="WP_246332514.1">
    <property type="nucleotide sequence ID" value="NZ_CAXYYM010000004.1"/>
</dbReference>
<keyword evidence="1" id="KW-0378">Hydrolase</keyword>
<reference evidence="3 4" key="1">
    <citation type="submission" date="2020-07" db="EMBL/GenBank/DDBJ databases">
        <title>Genomic Encyclopedia of Archaeal and Bacterial Type Strains, Phase II (KMG-II): from individual species to whole genera.</title>
        <authorList>
            <person name="Goeker M."/>
        </authorList>
    </citation>
    <scope>NUCLEOTIDE SEQUENCE [LARGE SCALE GENOMIC DNA]</scope>
    <source>
        <strain evidence="3 4">DSM 21226</strain>
    </source>
</reference>
<dbReference type="EMBL" id="JACCFH010000001">
    <property type="protein sequence ID" value="NYG33117.1"/>
    <property type="molecule type" value="Genomic_DNA"/>
</dbReference>
<proteinExistence type="predicted"/>
<sequence>MTHPLRAVLHRLLLRGLRPPRLPHTPGWTDGSTDGHRLSVLQVCGSRGQRLAAWLALPPAASTGHPVPVVVAVHGWGANASTLSSLVEPLVCAGVAVMLFDAASHGLSAAEEFSSLPRFAEDLAAVLHTLRGVPAIDTGRVALLGHSVGAAAVLLHTARHGGVQALVSLSAFANPREVMERWLQEHHIPRHRIGTAILEHVQHVIGERFDHIAPEHQIPGIDCPVLLVHGARDQTVPLSDAHRLRALLRQGELLVVDGDHDLRVSLQPYTDQLVRFLSTHLQAGAT</sequence>
<dbReference type="InterPro" id="IPR022742">
    <property type="entry name" value="Hydrolase_4"/>
</dbReference>
<dbReference type="Gene3D" id="3.40.50.1820">
    <property type="entry name" value="alpha/beta hydrolase"/>
    <property type="match status" value="1"/>
</dbReference>
<accession>A0A7Y9U6U5</accession>
<gene>
    <name evidence="3" type="ORF">BDD16_002103</name>
</gene>
<dbReference type="AlphaFoldDB" id="A0A7Y9U6U5"/>
<name>A0A7Y9U6U5_9BURK</name>
<dbReference type="GO" id="GO:0052689">
    <property type="term" value="F:carboxylic ester hydrolase activity"/>
    <property type="evidence" value="ECO:0007669"/>
    <property type="project" value="UniProtKB-ARBA"/>
</dbReference>